<accession>A0A317XNQ8</accession>
<protein>
    <submittedName>
        <fullName evidence="1">Uncharacterized protein</fullName>
    </submittedName>
</protein>
<gene>
    <name evidence="1" type="ORF">BCV70DRAFT_120037</name>
</gene>
<evidence type="ECO:0000313" key="2">
    <source>
        <dbReference type="Proteomes" id="UP000246740"/>
    </source>
</evidence>
<name>A0A317XNQ8_9BASI</name>
<reference evidence="1 2" key="1">
    <citation type="journal article" date="2018" name="Mol. Biol. Evol.">
        <title>Broad Genomic Sampling Reveals a Smut Pathogenic Ancestry of the Fungal Clade Ustilaginomycotina.</title>
        <authorList>
            <person name="Kijpornyongpan T."/>
            <person name="Mondo S.J."/>
            <person name="Barry K."/>
            <person name="Sandor L."/>
            <person name="Lee J."/>
            <person name="Lipzen A."/>
            <person name="Pangilinan J."/>
            <person name="LaButti K."/>
            <person name="Hainaut M."/>
            <person name="Henrissat B."/>
            <person name="Grigoriev I.V."/>
            <person name="Spatafora J.W."/>
            <person name="Aime M.C."/>
        </authorList>
    </citation>
    <scope>NUCLEOTIDE SEQUENCE [LARGE SCALE GENOMIC DNA]</scope>
    <source>
        <strain evidence="1 2">MCA 3645</strain>
    </source>
</reference>
<proteinExistence type="predicted"/>
<keyword evidence="2" id="KW-1185">Reference proteome</keyword>
<evidence type="ECO:0000313" key="1">
    <source>
        <dbReference type="EMBL" id="PWY99517.1"/>
    </source>
</evidence>
<sequence>MLSWQSMISAFGYKTGSQAKVVPCARIATESWSRGSEERQGRTFLEQAARNWSQGLFLLRLVDVPWLARRSFKPMFLAWPRKCRHHALALFFAWPLADPARSSRASRKSATFVWRALLKFEPRPISADTPFACVGDL</sequence>
<dbReference type="EMBL" id="KZ819195">
    <property type="protein sequence ID" value="PWY99517.1"/>
    <property type="molecule type" value="Genomic_DNA"/>
</dbReference>
<dbReference type="AlphaFoldDB" id="A0A317XNQ8"/>
<dbReference type="Proteomes" id="UP000246740">
    <property type="component" value="Unassembled WGS sequence"/>
</dbReference>
<dbReference type="InParanoid" id="A0A317XNQ8"/>
<organism evidence="1 2">
    <name type="scientific">Testicularia cyperi</name>
    <dbReference type="NCBI Taxonomy" id="1882483"/>
    <lineage>
        <taxon>Eukaryota</taxon>
        <taxon>Fungi</taxon>
        <taxon>Dikarya</taxon>
        <taxon>Basidiomycota</taxon>
        <taxon>Ustilaginomycotina</taxon>
        <taxon>Ustilaginomycetes</taxon>
        <taxon>Ustilaginales</taxon>
        <taxon>Anthracoideaceae</taxon>
        <taxon>Testicularia</taxon>
    </lineage>
</organism>